<dbReference type="EMBL" id="LCIQ01000006">
    <property type="protein sequence ID" value="KKT61288.1"/>
    <property type="molecule type" value="Genomic_DNA"/>
</dbReference>
<dbReference type="Proteomes" id="UP000034521">
    <property type="component" value="Unassembled WGS sequence"/>
</dbReference>
<dbReference type="GO" id="GO:0016787">
    <property type="term" value="F:hydrolase activity"/>
    <property type="evidence" value="ECO:0007669"/>
    <property type="project" value="UniProtKB-KW"/>
</dbReference>
<proteinExistence type="predicted"/>
<sequence length="203" mass="22580">MTRVTVKKLCIVSGVFLIILGSFLLWQRNDPGRLAFRLTERLAATSQTSNSHLPVSISIPSLRISLPVYPSTIENGKWQDTKNGVSYLTSSSVPGSTGNSIFYGHNWPTLLGNLTKIKPGDKIYLTLNQKGTEVYVVKYVTVVTPDQTHILDTTSDSRLTLYTCTGFLDSKRFVVTATKEANILYLVLGRKSVGIVFRRFWSS</sequence>
<dbReference type="InterPro" id="IPR005754">
    <property type="entry name" value="Sortase"/>
</dbReference>
<evidence type="ECO:0000256" key="1">
    <source>
        <dbReference type="ARBA" id="ARBA00022801"/>
    </source>
</evidence>
<evidence type="ECO:0000256" key="2">
    <source>
        <dbReference type="SAM" id="Phobius"/>
    </source>
</evidence>
<comment type="caution">
    <text evidence="3">The sequence shown here is derived from an EMBL/GenBank/DDBJ whole genome shotgun (WGS) entry which is preliminary data.</text>
</comment>
<keyword evidence="2" id="KW-1133">Transmembrane helix</keyword>
<keyword evidence="2" id="KW-0812">Transmembrane</keyword>
<organism evidence="3 4">
    <name type="scientific">Candidatus Gottesmanbacteria bacterium GW2011_GWA1_44_24b</name>
    <dbReference type="NCBI Taxonomy" id="1618437"/>
    <lineage>
        <taxon>Bacteria</taxon>
        <taxon>Candidatus Gottesmaniibacteriota</taxon>
    </lineage>
</organism>
<dbReference type="InterPro" id="IPR023365">
    <property type="entry name" value="Sortase_dom-sf"/>
</dbReference>
<dbReference type="Gene3D" id="2.40.260.10">
    <property type="entry name" value="Sortase"/>
    <property type="match status" value="1"/>
</dbReference>
<accession>A0A0G1IQP9</accession>
<gene>
    <name evidence="3" type="ORF">UW52_C0006G0009</name>
</gene>
<feature type="transmembrane region" description="Helical" evidence="2">
    <location>
        <begin position="6"/>
        <end position="26"/>
    </location>
</feature>
<dbReference type="Pfam" id="PF04203">
    <property type="entry name" value="Sortase"/>
    <property type="match status" value="1"/>
</dbReference>
<dbReference type="NCBIfam" id="TIGR01076">
    <property type="entry name" value="sortase_fam"/>
    <property type="match status" value="1"/>
</dbReference>
<evidence type="ECO:0000313" key="3">
    <source>
        <dbReference type="EMBL" id="KKT61288.1"/>
    </source>
</evidence>
<evidence type="ECO:0000313" key="4">
    <source>
        <dbReference type="Proteomes" id="UP000034521"/>
    </source>
</evidence>
<keyword evidence="1" id="KW-0378">Hydrolase</keyword>
<dbReference type="SUPFAM" id="SSF63817">
    <property type="entry name" value="Sortase"/>
    <property type="match status" value="1"/>
</dbReference>
<reference evidence="3 4" key="1">
    <citation type="journal article" date="2015" name="Nature">
        <title>rRNA introns, odd ribosomes, and small enigmatic genomes across a large radiation of phyla.</title>
        <authorList>
            <person name="Brown C.T."/>
            <person name="Hug L.A."/>
            <person name="Thomas B.C."/>
            <person name="Sharon I."/>
            <person name="Castelle C.J."/>
            <person name="Singh A."/>
            <person name="Wilkins M.J."/>
            <person name="Williams K.H."/>
            <person name="Banfield J.F."/>
        </authorList>
    </citation>
    <scope>NUCLEOTIDE SEQUENCE [LARGE SCALE GENOMIC DNA]</scope>
</reference>
<keyword evidence="2" id="KW-0472">Membrane</keyword>
<protein>
    <submittedName>
        <fullName evidence="3">Sortase family protein</fullName>
    </submittedName>
</protein>
<name>A0A0G1IQP9_9BACT</name>
<dbReference type="AlphaFoldDB" id="A0A0G1IQP9"/>